<dbReference type="AlphaFoldDB" id="A0A7W7AG07"/>
<dbReference type="InterPro" id="IPR036831">
    <property type="entry name" value="HdeA_sf"/>
</dbReference>
<feature type="chain" id="PRO_5031003619" evidence="1">
    <location>
        <begin position="23"/>
        <end position="127"/>
    </location>
</feature>
<dbReference type="Proteomes" id="UP000574769">
    <property type="component" value="Unassembled WGS sequence"/>
</dbReference>
<gene>
    <name evidence="2" type="ORF">GGQ96_000402</name>
</gene>
<evidence type="ECO:0000313" key="2">
    <source>
        <dbReference type="EMBL" id="MBB4616296.1"/>
    </source>
</evidence>
<reference evidence="2 3" key="1">
    <citation type="submission" date="2020-08" db="EMBL/GenBank/DDBJ databases">
        <title>Genomic Encyclopedia of Type Strains, Phase IV (KMG-IV): sequencing the most valuable type-strain genomes for metagenomic binning, comparative biology and taxonomic classification.</title>
        <authorList>
            <person name="Goeker M."/>
        </authorList>
    </citation>
    <scope>NUCLEOTIDE SEQUENCE [LARGE SCALE GENOMIC DNA]</scope>
    <source>
        <strain evidence="2 3">DSM 15867</strain>
    </source>
</reference>
<dbReference type="GO" id="GO:0071468">
    <property type="term" value="P:cellular response to acidic pH"/>
    <property type="evidence" value="ECO:0007669"/>
    <property type="project" value="InterPro"/>
</dbReference>
<comment type="caution">
    <text evidence="2">The sequence shown here is derived from an EMBL/GenBank/DDBJ whole genome shotgun (WGS) entry which is preliminary data.</text>
</comment>
<dbReference type="EMBL" id="JACHNY010000001">
    <property type="protein sequence ID" value="MBB4616296.1"/>
    <property type="molecule type" value="Genomic_DNA"/>
</dbReference>
<dbReference type="SUPFAM" id="SSF47752">
    <property type="entry name" value="Protein HNS-dependent expression A, HdeA"/>
    <property type="match status" value="1"/>
</dbReference>
<dbReference type="InterPro" id="IPR038303">
    <property type="entry name" value="HdeA/HdeB_sf"/>
</dbReference>
<evidence type="ECO:0000256" key="1">
    <source>
        <dbReference type="SAM" id="SignalP"/>
    </source>
</evidence>
<feature type="signal peptide" evidence="1">
    <location>
        <begin position="1"/>
        <end position="22"/>
    </location>
</feature>
<keyword evidence="1" id="KW-0732">Signal</keyword>
<accession>A0A7W7AG07</accession>
<protein>
    <submittedName>
        <fullName evidence="2">Uncharacterized protein</fullName>
    </submittedName>
</protein>
<dbReference type="RefSeq" id="WP_184111026.1">
    <property type="nucleotide sequence ID" value="NZ_JACHNY010000001.1"/>
</dbReference>
<proteinExistence type="predicted"/>
<organism evidence="2 3">
    <name type="scientific">Sphingomonas abaci</name>
    <dbReference type="NCBI Taxonomy" id="237611"/>
    <lineage>
        <taxon>Bacteria</taxon>
        <taxon>Pseudomonadati</taxon>
        <taxon>Pseudomonadota</taxon>
        <taxon>Alphaproteobacteria</taxon>
        <taxon>Sphingomonadales</taxon>
        <taxon>Sphingomonadaceae</taxon>
        <taxon>Sphingomonas</taxon>
    </lineage>
</organism>
<keyword evidence="3" id="KW-1185">Reference proteome</keyword>
<evidence type="ECO:0000313" key="3">
    <source>
        <dbReference type="Proteomes" id="UP000574769"/>
    </source>
</evidence>
<dbReference type="GO" id="GO:0030288">
    <property type="term" value="C:outer membrane-bounded periplasmic space"/>
    <property type="evidence" value="ECO:0007669"/>
    <property type="project" value="InterPro"/>
</dbReference>
<name>A0A7W7AG07_9SPHN</name>
<dbReference type="Gene3D" id="1.10.890.10">
    <property type="entry name" value="HNS-dependent expression A"/>
    <property type="match status" value="1"/>
</dbReference>
<sequence length="127" mass="13346">MNKLMTVCVGAALVAAAGAGSAKPWVASQAQLSLGDGAAKAFVWLVKNGDAYRTVTCRDTADVLASFQPEAVAFDVTRNKKGKPVEQEDVAGVETFTPVAFQNCQVMGGNQFVSQVDKTLGWAPPVR</sequence>